<dbReference type="PANTHER" id="PTHR31305">
    <property type="entry name" value="SNARE-ASSOCIATED PROTEIN SNAPIN"/>
    <property type="match status" value="1"/>
</dbReference>
<dbReference type="GO" id="GO:0000149">
    <property type="term" value="F:SNARE binding"/>
    <property type="evidence" value="ECO:0007669"/>
    <property type="project" value="TreeGrafter"/>
</dbReference>
<dbReference type="AlphaFoldDB" id="A0A2Z7A3X4"/>
<evidence type="ECO:0000313" key="5">
    <source>
        <dbReference type="EMBL" id="KZV16244.1"/>
    </source>
</evidence>
<protein>
    <recommendedName>
        <fullName evidence="3">Biogenesis of lysosome-related organelles complex 1 subunit 7</fullName>
    </recommendedName>
</protein>
<keyword evidence="2" id="KW-0175">Coiled coil</keyword>
<dbReference type="InterPro" id="IPR028119">
    <property type="entry name" value="Snapin/Pallidin/Snn1"/>
</dbReference>
<name>A0A2Z7A3X4_9LAMI</name>
<dbReference type="GO" id="GO:0099078">
    <property type="term" value="C:BORC complex"/>
    <property type="evidence" value="ECO:0007669"/>
    <property type="project" value="TreeGrafter"/>
</dbReference>
<accession>A0A2Z7A3X4</accession>
<evidence type="ECO:0000256" key="4">
    <source>
        <dbReference type="SAM" id="MobiDB-lite"/>
    </source>
</evidence>
<reference evidence="5 6" key="1">
    <citation type="journal article" date="2015" name="Proc. Natl. Acad. Sci. U.S.A.">
        <title>The resurrection genome of Boea hygrometrica: A blueprint for survival of dehydration.</title>
        <authorList>
            <person name="Xiao L."/>
            <person name="Yang G."/>
            <person name="Zhang L."/>
            <person name="Yang X."/>
            <person name="Zhao S."/>
            <person name="Ji Z."/>
            <person name="Zhou Q."/>
            <person name="Hu M."/>
            <person name="Wang Y."/>
            <person name="Chen M."/>
            <person name="Xu Y."/>
            <person name="Jin H."/>
            <person name="Xiao X."/>
            <person name="Hu G."/>
            <person name="Bao F."/>
            <person name="Hu Y."/>
            <person name="Wan P."/>
            <person name="Li L."/>
            <person name="Deng X."/>
            <person name="Kuang T."/>
            <person name="Xiang C."/>
            <person name="Zhu J.K."/>
            <person name="Oliver M.J."/>
            <person name="He Y."/>
        </authorList>
    </citation>
    <scope>NUCLEOTIDE SEQUENCE [LARGE SCALE GENOMIC DNA]</scope>
    <source>
        <strain evidence="6">cv. XS01</strain>
    </source>
</reference>
<feature type="region of interest" description="Disordered" evidence="4">
    <location>
        <begin position="1"/>
        <end position="31"/>
    </location>
</feature>
<dbReference type="EMBL" id="KV019141">
    <property type="protein sequence ID" value="KZV16244.1"/>
    <property type="molecule type" value="Genomic_DNA"/>
</dbReference>
<dbReference type="PANTHER" id="PTHR31305:SF2">
    <property type="entry name" value="SNARE-ASSOCIATED PROTEIN SNAPIN"/>
    <property type="match status" value="1"/>
</dbReference>
<comment type="similarity">
    <text evidence="1">Belongs to the SNAPIN family.</text>
</comment>
<keyword evidence="6" id="KW-1185">Reference proteome</keyword>
<sequence length="141" mass="15339">MSDGTLDDHSPGSVDDPGDEREDTGNSAAKSCSNSYVADSLNLLISSVITGFDRTADDTFRSQDQLCSALDRLTGELDNLLEDAPSTFIMQHSARISGVRKRVRAMSSVLKSIQQRIDNMDRMISAGLMRDKLVSQSSGHQ</sequence>
<dbReference type="Pfam" id="PF14712">
    <property type="entry name" value="Snapin_Pallidin"/>
    <property type="match status" value="1"/>
</dbReference>
<organism evidence="5 6">
    <name type="scientific">Dorcoceras hygrometricum</name>
    <dbReference type="NCBI Taxonomy" id="472368"/>
    <lineage>
        <taxon>Eukaryota</taxon>
        <taxon>Viridiplantae</taxon>
        <taxon>Streptophyta</taxon>
        <taxon>Embryophyta</taxon>
        <taxon>Tracheophyta</taxon>
        <taxon>Spermatophyta</taxon>
        <taxon>Magnoliopsida</taxon>
        <taxon>eudicotyledons</taxon>
        <taxon>Gunneridae</taxon>
        <taxon>Pentapetalae</taxon>
        <taxon>asterids</taxon>
        <taxon>lamiids</taxon>
        <taxon>Lamiales</taxon>
        <taxon>Gesneriaceae</taxon>
        <taxon>Didymocarpoideae</taxon>
        <taxon>Trichosporeae</taxon>
        <taxon>Loxocarpinae</taxon>
        <taxon>Dorcoceras</taxon>
    </lineage>
</organism>
<evidence type="ECO:0000256" key="2">
    <source>
        <dbReference type="ARBA" id="ARBA00023054"/>
    </source>
</evidence>
<evidence type="ECO:0000256" key="3">
    <source>
        <dbReference type="ARBA" id="ARBA00033330"/>
    </source>
</evidence>
<dbReference type="OrthoDB" id="5399166at2759"/>
<dbReference type="InterPro" id="IPR017246">
    <property type="entry name" value="Snapin"/>
</dbReference>
<feature type="compositionally biased region" description="Basic and acidic residues" evidence="4">
    <location>
        <begin position="1"/>
        <end position="10"/>
    </location>
</feature>
<evidence type="ECO:0000313" key="6">
    <source>
        <dbReference type="Proteomes" id="UP000250235"/>
    </source>
</evidence>
<evidence type="ECO:0000256" key="1">
    <source>
        <dbReference type="ARBA" id="ARBA00006111"/>
    </source>
</evidence>
<dbReference type="GO" id="GO:0007040">
    <property type="term" value="P:lysosome organization"/>
    <property type="evidence" value="ECO:0007669"/>
    <property type="project" value="TreeGrafter"/>
</dbReference>
<gene>
    <name evidence="5" type="ORF">F511_36130</name>
</gene>
<proteinExistence type="inferred from homology"/>
<dbReference type="Proteomes" id="UP000250235">
    <property type="component" value="Unassembled WGS sequence"/>
</dbReference>
<dbReference type="GO" id="GO:0031083">
    <property type="term" value="C:BLOC-1 complex"/>
    <property type="evidence" value="ECO:0007669"/>
    <property type="project" value="InterPro"/>
</dbReference>
<dbReference type="GO" id="GO:0008333">
    <property type="term" value="P:endosome to lysosome transport"/>
    <property type="evidence" value="ECO:0007669"/>
    <property type="project" value="TreeGrafter"/>
</dbReference>
<dbReference type="GO" id="GO:0006886">
    <property type="term" value="P:intracellular protein transport"/>
    <property type="evidence" value="ECO:0007669"/>
    <property type="project" value="InterPro"/>
</dbReference>
<dbReference type="GO" id="GO:0032418">
    <property type="term" value="P:lysosome localization"/>
    <property type="evidence" value="ECO:0007669"/>
    <property type="project" value="TreeGrafter"/>
</dbReference>